<dbReference type="EMBL" id="KI517464">
    <property type="protein sequence ID" value="ESQ42145.1"/>
    <property type="molecule type" value="Genomic_DNA"/>
</dbReference>
<reference evidence="1 2" key="1">
    <citation type="journal article" date="2013" name="Front. Plant Sci.">
        <title>The Reference Genome of the Halophytic Plant Eutrema salsugineum.</title>
        <authorList>
            <person name="Yang R."/>
            <person name="Jarvis D.E."/>
            <person name="Chen H."/>
            <person name="Beilstein M.A."/>
            <person name="Grimwood J."/>
            <person name="Jenkins J."/>
            <person name="Shu S."/>
            <person name="Prochnik S."/>
            <person name="Xin M."/>
            <person name="Ma C."/>
            <person name="Schmutz J."/>
            <person name="Wing R.A."/>
            <person name="Mitchell-Olds T."/>
            <person name="Schumaker K.S."/>
            <person name="Wang X."/>
        </authorList>
    </citation>
    <scope>NUCLEOTIDE SEQUENCE [LARGE SCALE GENOMIC DNA]</scope>
</reference>
<evidence type="ECO:0000313" key="2">
    <source>
        <dbReference type="Proteomes" id="UP000030689"/>
    </source>
</evidence>
<dbReference type="Pfam" id="PF06683">
    <property type="entry name" value="DUF1184"/>
    <property type="match status" value="1"/>
</dbReference>
<proteinExistence type="predicted"/>
<gene>
    <name evidence="1" type="ORF">EUTSA_v10014714mg</name>
</gene>
<evidence type="ECO:0000313" key="1">
    <source>
        <dbReference type="EMBL" id="ESQ42145.1"/>
    </source>
</evidence>
<accession>V4KVX6</accession>
<dbReference type="Gramene" id="ESQ42145">
    <property type="protein sequence ID" value="ESQ42145"/>
    <property type="gene ID" value="EUTSA_v10014714mg"/>
</dbReference>
<dbReference type="Proteomes" id="UP000030689">
    <property type="component" value="Unassembled WGS sequence"/>
</dbReference>
<sequence>MQEMKEELLRLGVELSLYVAQSMFVLCDDVRTVLRFCYTIWIDAKVGAVNESHVIDRLLRVMHYVYTNYIKPKNGVVYDQNDDGNDSVQWELIRVCFGGGFDFLSHVVYSLKSGETCRDRELANLVEQGVKNIEEMIGSVKGVSEANGFVWDDMESIILDMWKSLFDEEAEAKEATLTLNSIKNGIIRDLFLPLSNEVALPDY</sequence>
<keyword evidence="2" id="KW-1185">Reference proteome</keyword>
<name>V4KVX6_EUTSA</name>
<dbReference type="AlphaFoldDB" id="V4KVX6"/>
<dbReference type="InterPro" id="IPR009568">
    <property type="entry name" value="DUF1184"/>
</dbReference>
<dbReference type="KEGG" id="eus:EUTSA_v10014714mg"/>
<protein>
    <submittedName>
        <fullName evidence="1">Uncharacterized protein</fullName>
    </submittedName>
</protein>
<organism evidence="1 2">
    <name type="scientific">Eutrema salsugineum</name>
    <name type="common">Saltwater cress</name>
    <name type="synonym">Sisymbrium salsugineum</name>
    <dbReference type="NCBI Taxonomy" id="72664"/>
    <lineage>
        <taxon>Eukaryota</taxon>
        <taxon>Viridiplantae</taxon>
        <taxon>Streptophyta</taxon>
        <taxon>Embryophyta</taxon>
        <taxon>Tracheophyta</taxon>
        <taxon>Spermatophyta</taxon>
        <taxon>Magnoliopsida</taxon>
        <taxon>eudicotyledons</taxon>
        <taxon>Gunneridae</taxon>
        <taxon>Pentapetalae</taxon>
        <taxon>rosids</taxon>
        <taxon>malvids</taxon>
        <taxon>Brassicales</taxon>
        <taxon>Brassicaceae</taxon>
        <taxon>Eutremeae</taxon>
        <taxon>Eutrema</taxon>
    </lineage>
</organism>